<sequence>MHRQKESRTRFGENQLVTSSPDLSHYATAPYVLQLHPIAAVAIKTTAPALVHTDRIAVTFMPIAPLVSTIALKRADAAAPSSTPPRPGSPMSYSDDKEIGEISRNRTGKCR</sequence>
<proteinExistence type="predicted"/>
<evidence type="ECO:0000256" key="1">
    <source>
        <dbReference type="SAM" id="MobiDB-lite"/>
    </source>
</evidence>
<organism evidence="2 3">
    <name type="scientific">Rhynchophorus ferrugineus</name>
    <name type="common">Red palm weevil</name>
    <name type="synonym">Curculio ferrugineus</name>
    <dbReference type="NCBI Taxonomy" id="354439"/>
    <lineage>
        <taxon>Eukaryota</taxon>
        <taxon>Metazoa</taxon>
        <taxon>Ecdysozoa</taxon>
        <taxon>Arthropoda</taxon>
        <taxon>Hexapoda</taxon>
        <taxon>Insecta</taxon>
        <taxon>Pterygota</taxon>
        <taxon>Neoptera</taxon>
        <taxon>Endopterygota</taxon>
        <taxon>Coleoptera</taxon>
        <taxon>Polyphaga</taxon>
        <taxon>Cucujiformia</taxon>
        <taxon>Curculionidae</taxon>
        <taxon>Dryophthorinae</taxon>
        <taxon>Rhynchophorus</taxon>
    </lineage>
</organism>
<reference evidence="2" key="1">
    <citation type="submission" date="2020-08" db="EMBL/GenBank/DDBJ databases">
        <title>Genome sequencing and assembly of the red palm weevil Rhynchophorus ferrugineus.</title>
        <authorList>
            <person name="Dias G.B."/>
            <person name="Bergman C.M."/>
            <person name="Manee M."/>
        </authorList>
    </citation>
    <scope>NUCLEOTIDE SEQUENCE</scope>
    <source>
        <strain evidence="2">AA-2017</strain>
        <tissue evidence="2">Whole larva</tissue>
    </source>
</reference>
<accession>A0A834IX87</accession>
<comment type="caution">
    <text evidence="2">The sequence shown here is derived from an EMBL/GenBank/DDBJ whole genome shotgun (WGS) entry which is preliminary data.</text>
</comment>
<feature type="region of interest" description="Disordered" evidence="1">
    <location>
        <begin position="75"/>
        <end position="111"/>
    </location>
</feature>
<dbReference type="OrthoDB" id="8189655at2759"/>
<dbReference type="EMBL" id="JAACXV010000229">
    <property type="protein sequence ID" value="KAF7281682.1"/>
    <property type="molecule type" value="Genomic_DNA"/>
</dbReference>
<gene>
    <name evidence="2" type="ORF">GWI33_004404</name>
</gene>
<evidence type="ECO:0000313" key="2">
    <source>
        <dbReference type="EMBL" id="KAF7281682.1"/>
    </source>
</evidence>
<dbReference type="Proteomes" id="UP000625711">
    <property type="component" value="Unassembled WGS sequence"/>
</dbReference>
<protein>
    <submittedName>
        <fullName evidence="2">Uncharacterized protein</fullName>
    </submittedName>
</protein>
<keyword evidence="3" id="KW-1185">Reference proteome</keyword>
<dbReference type="AlphaFoldDB" id="A0A834IX87"/>
<evidence type="ECO:0000313" key="3">
    <source>
        <dbReference type="Proteomes" id="UP000625711"/>
    </source>
</evidence>
<feature type="compositionally biased region" description="Basic and acidic residues" evidence="1">
    <location>
        <begin position="94"/>
        <end position="104"/>
    </location>
</feature>
<name>A0A834IX87_RHYFE</name>